<dbReference type="OMA" id="ERNSDWI"/>
<gene>
    <name evidence="5" type="ORF">MICPUN_66170</name>
</gene>
<feature type="non-terminal residue" evidence="5">
    <location>
        <position position="1"/>
    </location>
</feature>
<evidence type="ECO:0000256" key="1">
    <source>
        <dbReference type="ARBA" id="ARBA00004123"/>
    </source>
</evidence>
<dbReference type="eggNOG" id="KOG2256">
    <property type="taxonomic scope" value="Eukaryota"/>
</dbReference>
<evidence type="ECO:0000256" key="4">
    <source>
        <dbReference type="SAM" id="MobiDB-lite"/>
    </source>
</evidence>
<evidence type="ECO:0000256" key="3">
    <source>
        <dbReference type="ARBA" id="ARBA00023242"/>
    </source>
</evidence>
<reference evidence="5 6" key="1">
    <citation type="journal article" date="2009" name="Science">
        <title>Green evolution and dynamic adaptations revealed by genomes of the marine picoeukaryotes Micromonas.</title>
        <authorList>
            <person name="Worden A.Z."/>
            <person name="Lee J.H."/>
            <person name="Mock T."/>
            <person name="Rouze P."/>
            <person name="Simmons M.P."/>
            <person name="Aerts A.L."/>
            <person name="Allen A.E."/>
            <person name="Cuvelier M.L."/>
            <person name="Derelle E."/>
            <person name="Everett M.V."/>
            <person name="Foulon E."/>
            <person name="Grimwood J."/>
            <person name="Gundlach H."/>
            <person name="Henrissat B."/>
            <person name="Napoli C."/>
            <person name="McDonald S.M."/>
            <person name="Parker M.S."/>
            <person name="Rombauts S."/>
            <person name="Salamov A."/>
            <person name="Von Dassow P."/>
            <person name="Badger J.H."/>
            <person name="Coutinho P.M."/>
            <person name="Demir E."/>
            <person name="Dubchak I."/>
            <person name="Gentemann C."/>
            <person name="Eikrem W."/>
            <person name="Gready J.E."/>
            <person name="John U."/>
            <person name="Lanier W."/>
            <person name="Lindquist E.A."/>
            <person name="Lucas S."/>
            <person name="Mayer K.F."/>
            <person name="Moreau H."/>
            <person name="Not F."/>
            <person name="Otillar R."/>
            <person name="Panaud O."/>
            <person name="Pangilinan J."/>
            <person name="Paulsen I."/>
            <person name="Piegu B."/>
            <person name="Poliakov A."/>
            <person name="Robbens S."/>
            <person name="Schmutz J."/>
            <person name="Toulza E."/>
            <person name="Wyss T."/>
            <person name="Zelensky A."/>
            <person name="Zhou K."/>
            <person name="Armbrust E.V."/>
            <person name="Bhattacharya D."/>
            <person name="Goodenough U.W."/>
            <person name="Van de Peer Y."/>
            <person name="Grigoriev I.V."/>
        </authorList>
    </citation>
    <scope>NUCLEOTIDE SEQUENCE [LARGE SCALE GENOMIC DNA]</scope>
    <source>
        <strain evidence="6">RCC299 / NOUM17</strain>
    </source>
</reference>
<dbReference type="PANTHER" id="PTHR12687:SF4">
    <property type="entry name" value="NUCLEOLAR COMPLEX PROTEIN 2 HOMOLOG"/>
    <property type="match status" value="1"/>
</dbReference>
<organism evidence="5 6">
    <name type="scientific">Micromonas commoda (strain RCC299 / NOUM17 / CCMP2709)</name>
    <name type="common">Picoplanktonic green alga</name>
    <dbReference type="NCBI Taxonomy" id="296587"/>
    <lineage>
        <taxon>Eukaryota</taxon>
        <taxon>Viridiplantae</taxon>
        <taxon>Chlorophyta</taxon>
        <taxon>Mamiellophyceae</taxon>
        <taxon>Mamiellales</taxon>
        <taxon>Mamiellaceae</taxon>
        <taxon>Micromonas</taxon>
    </lineage>
</organism>
<dbReference type="KEGG" id="mis:MICPUN_66170"/>
<dbReference type="InterPro" id="IPR005343">
    <property type="entry name" value="Noc2"/>
</dbReference>
<feature type="region of interest" description="Disordered" evidence="4">
    <location>
        <begin position="28"/>
        <end position="62"/>
    </location>
</feature>
<evidence type="ECO:0000313" key="5">
    <source>
        <dbReference type="EMBL" id="ACO64320.1"/>
    </source>
</evidence>
<feature type="non-terminal residue" evidence="5">
    <location>
        <position position="550"/>
    </location>
</feature>
<keyword evidence="6" id="KW-1185">Reference proteome</keyword>
<dbReference type="RefSeq" id="XP_002503062.1">
    <property type="nucleotide sequence ID" value="XM_002503016.1"/>
</dbReference>
<dbReference type="GO" id="GO:0005730">
    <property type="term" value="C:nucleolus"/>
    <property type="evidence" value="ECO:0007669"/>
    <property type="project" value="TreeGrafter"/>
</dbReference>
<dbReference type="STRING" id="296587.C1E9F0"/>
<feature type="compositionally biased region" description="Acidic residues" evidence="4">
    <location>
        <begin position="28"/>
        <end position="52"/>
    </location>
</feature>
<proteinExistence type="inferred from homology"/>
<evidence type="ECO:0008006" key="7">
    <source>
        <dbReference type="Google" id="ProtNLM"/>
    </source>
</evidence>
<dbReference type="GO" id="GO:0030690">
    <property type="term" value="C:Noc1p-Noc2p complex"/>
    <property type="evidence" value="ECO:0007669"/>
    <property type="project" value="TreeGrafter"/>
</dbReference>
<feature type="region of interest" description="Disordered" evidence="4">
    <location>
        <begin position="1"/>
        <end position="20"/>
    </location>
</feature>
<name>C1E9F0_MICCC</name>
<dbReference type="SUPFAM" id="SSF48371">
    <property type="entry name" value="ARM repeat"/>
    <property type="match status" value="1"/>
</dbReference>
<sequence length="550" mass="61504">REEIEEHQKELEALKDTDPEFYKFLQTEDSELLDFDESEGEESEDDEDEDGEGDKKGKGSFSDAKTLTSATVAKLCERAAGGEALGAARNLFRAYRAAAHYGDEDGDEEAGVKLASSAAFHSLVTFVLEEADTILRGLLGQPPAGHPDEARLFKPHQQSRWKKVEPLAKSFLGNTLHLLGQLTDADMSRFLLARLNMCVPFMHTFERLTKKILKAVLALFGSGEPALRVQSILLIRNMAAVLPPPTLEKAAKGVYRQFAANAKFINASSIEHVLFMTTCVSEIYGLDQQQSYPLAFTYIRQLASLLRGALTNKSKEAFRAVYCWQYINCLECWVRVLQSHAKDESAPLRPLVYPVAQVALGAARLLPSARYAPLRLRLIRVLNALSAATGHFVPVAPLLLELLGFSELNKAPMSSKTRPPDFSLVLRVAKQELRSPAVQEVIVEGALQLLAEHLNQWAYSPGFPELAHIPCRDLRRFCKTTQVTRFRKAARSVVDASERNSDWISRKRDNVDFAPKDAERVRLFLSTEREGKKAPMEKIAAQLLEKERQR</sequence>
<dbReference type="GO" id="GO:0042273">
    <property type="term" value="P:ribosomal large subunit biogenesis"/>
    <property type="evidence" value="ECO:0007669"/>
    <property type="project" value="TreeGrafter"/>
</dbReference>
<evidence type="ECO:0000313" key="6">
    <source>
        <dbReference type="Proteomes" id="UP000002009"/>
    </source>
</evidence>
<dbReference type="InParanoid" id="C1E9F0"/>
<accession>C1E9F0</accession>
<comment type="subcellular location">
    <subcellularLocation>
        <location evidence="1">Nucleus</location>
    </subcellularLocation>
</comment>
<dbReference type="GO" id="GO:0005654">
    <property type="term" value="C:nucleoplasm"/>
    <property type="evidence" value="ECO:0007669"/>
    <property type="project" value="TreeGrafter"/>
</dbReference>
<dbReference type="FunCoup" id="C1E9F0">
    <property type="interactions" value="1618"/>
</dbReference>
<dbReference type="InterPro" id="IPR016024">
    <property type="entry name" value="ARM-type_fold"/>
</dbReference>
<dbReference type="OrthoDB" id="10266662at2759"/>
<comment type="similarity">
    <text evidence="2">Belongs to the NOC2 family.</text>
</comment>
<keyword evidence="3" id="KW-0539">Nucleus</keyword>
<dbReference type="EMBL" id="CP001327">
    <property type="protein sequence ID" value="ACO64320.1"/>
    <property type="molecule type" value="Genomic_DNA"/>
</dbReference>
<evidence type="ECO:0000256" key="2">
    <source>
        <dbReference type="ARBA" id="ARBA00005907"/>
    </source>
</evidence>
<dbReference type="Pfam" id="PF03715">
    <property type="entry name" value="Noc2"/>
    <property type="match status" value="1"/>
</dbReference>
<dbReference type="PANTHER" id="PTHR12687">
    <property type="entry name" value="NUCLEOLAR COMPLEX 2 AND RAD4-RELATED"/>
    <property type="match status" value="1"/>
</dbReference>
<dbReference type="GO" id="GO:0030691">
    <property type="term" value="C:Noc2p-Noc3p complex"/>
    <property type="evidence" value="ECO:0007669"/>
    <property type="project" value="TreeGrafter"/>
</dbReference>
<protein>
    <recommendedName>
        <fullName evidence="7">Nucleolar complex protein 2</fullName>
    </recommendedName>
</protein>
<dbReference type="AlphaFoldDB" id="C1E9F0"/>
<dbReference type="Proteomes" id="UP000002009">
    <property type="component" value="Chromosome 6"/>
</dbReference>
<dbReference type="GeneID" id="8244701"/>